<reference evidence="9 10" key="1">
    <citation type="submission" date="2020-08" db="EMBL/GenBank/DDBJ databases">
        <title>Genomic Encyclopedia of Type Strains, Phase IV (KMG-IV): sequencing the most valuable type-strain genomes for metagenomic binning, comparative biology and taxonomic classification.</title>
        <authorList>
            <person name="Goeker M."/>
        </authorList>
    </citation>
    <scope>NUCLEOTIDE SEQUENCE [LARGE SCALE GENOMIC DNA]</scope>
    <source>
        <strain evidence="9 10">DSM 23562</strain>
    </source>
</reference>
<evidence type="ECO:0000256" key="6">
    <source>
        <dbReference type="ARBA" id="ARBA00022842"/>
    </source>
</evidence>
<organism evidence="9 10">
    <name type="scientific">Armatimonas rosea</name>
    <dbReference type="NCBI Taxonomy" id="685828"/>
    <lineage>
        <taxon>Bacteria</taxon>
        <taxon>Bacillati</taxon>
        <taxon>Armatimonadota</taxon>
        <taxon>Armatimonadia</taxon>
        <taxon>Armatimonadales</taxon>
        <taxon>Armatimonadaceae</taxon>
        <taxon>Armatimonas</taxon>
    </lineage>
</organism>
<feature type="domain" description="PIN" evidence="8">
    <location>
        <begin position="5"/>
        <end position="130"/>
    </location>
</feature>
<comment type="similarity">
    <text evidence="7">Belongs to the PINc/VapC protein family.</text>
</comment>
<dbReference type="GO" id="GO:0016787">
    <property type="term" value="F:hydrolase activity"/>
    <property type="evidence" value="ECO:0007669"/>
    <property type="project" value="UniProtKB-KW"/>
</dbReference>
<gene>
    <name evidence="9" type="ORF">HNQ39_003126</name>
</gene>
<evidence type="ECO:0000256" key="1">
    <source>
        <dbReference type="ARBA" id="ARBA00001946"/>
    </source>
</evidence>
<evidence type="ECO:0000256" key="7">
    <source>
        <dbReference type="ARBA" id="ARBA00038093"/>
    </source>
</evidence>
<evidence type="ECO:0000256" key="5">
    <source>
        <dbReference type="ARBA" id="ARBA00022801"/>
    </source>
</evidence>
<evidence type="ECO:0000313" key="9">
    <source>
        <dbReference type="EMBL" id="MBB6051316.1"/>
    </source>
</evidence>
<keyword evidence="3" id="KW-0540">Nuclease</keyword>
<dbReference type="InterPro" id="IPR029060">
    <property type="entry name" value="PIN-like_dom_sf"/>
</dbReference>
<evidence type="ECO:0000256" key="2">
    <source>
        <dbReference type="ARBA" id="ARBA00022649"/>
    </source>
</evidence>
<keyword evidence="6" id="KW-0460">Magnesium</keyword>
<dbReference type="EMBL" id="JACHGW010000003">
    <property type="protein sequence ID" value="MBB6051316.1"/>
    <property type="molecule type" value="Genomic_DNA"/>
</dbReference>
<dbReference type="InterPro" id="IPR002716">
    <property type="entry name" value="PIN_dom"/>
</dbReference>
<dbReference type="Pfam" id="PF01850">
    <property type="entry name" value="PIN"/>
    <property type="match status" value="1"/>
</dbReference>
<proteinExistence type="inferred from homology"/>
<dbReference type="GO" id="GO:0004518">
    <property type="term" value="F:nuclease activity"/>
    <property type="evidence" value="ECO:0007669"/>
    <property type="project" value="UniProtKB-KW"/>
</dbReference>
<accession>A0A7W9W7K4</accession>
<keyword evidence="5" id="KW-0378">Hydrolase</keyword>
<comment type="cofactor">
    <cofactor evidence="1">
        <name>Mg(2+)</name>
        <dbReference type="ChEBI" id="CHEBI:18420"/>
    </cofactor>
</comment>
<evidence type="ECO:0000256" key="4">
    <source>
        <dbReference type="ARBA" id="ARBA00022723"/>
    </source>
</evidence>
<dbReference type="AlphaFoldDB" id="A0A7W9W7K4"/>
<dbReference type="PANTHER" id="PTHR33653">
    <property type="entry name" value="RIBONUCLEASE VAPC2"/>
    <property type="match status" value="1"/>
</dbReference>
<dbReference type="Gene3D" id="3.40.50.1010">
    <property type="entry name" value="5'-nuclease"/>
    <property type="match status" value="1"/>
</dbReference>
<dbReference type="GO" id="GO:0046872">
    <property type="term" value="F:metal ion binding"/>
    <property type="evidence" value="ECO:0007669"/>
    <property type="project" value="UniProtKB-KW"/>
</dbReference>
<dbReference type="Proteomes" id="UP000520814">
    <property type="component" value="Unassembled WGS sequence"/>
</dbReference>
<protein>
    <submittedName>
        <fullName evidence="9">Putative nucleic acid-binding protein</fullName>
    </submittedName>
</protein>
<dbReference type="InterPro" id="IPR050556">
    <property type="entry name" value="Type_II_TA_system_RNase"/>
</dbReference>
<keyword evidence="4" id="KW-0479">Metal-binding</keyword>
<sequence length="147" mass="16522">MAALYLLDTNILVHYVRGGALQQQIEQSYQLYLTPEVPLISYVTEAELRSLAIQFGWGPAKRTQLSYLLGTFRRIPIEEPQILEAYAEIDAYSVAQGFELGKNDVWIAATAHVTGAVLLTTDKDFNHLDGKFLQRIWIDPSLPISTP</sequence>
<evidence type="ECO:0000256" key="3">
    <source>
        <dbReference type="ARBA" id="ARBA00022722"/>
    </source>
</evidence>
<keyword evidence="2" id="KW-1277">Toxin-antitoxin system</keyword>
<dbReference type="PANTHER" id="PTHR33653:SF1">
    <property type="entry name" value="RIBONUCLEASE VAPC2"/>
    <property type="match status" value="1"/>
</dbReference>
<dbReference type="CDD" id="cd09881">
    <property type="entry name" value="PIN_VapC4-5_FitB-like"/>
    <property type="match status" value="1"/>
</dbReference>
<evidence type="ECO:0000259" key="8">
    <source>
        <dbReference type="Pfam" id="PF01850"/>
    </source>
</evidence>
<evidence type="ECO:0000313" key="10">
    <source>
        <dbReference type="Proteomes" id="UP000520814"/>
    </source>
</evidence>
<name>A0A7W9W7K4_ARMRO</name>
<dbReference type="SUPFAM" id="SSF88723">
    <property type="entry name" value="PIN domain-like"/>
    <property type="match status" value="1"/>
</dbReference>
<comment type="caution">
    <text evidence="9">The sequence shown here is derived from an EMBL/GenBank/DDBJ whole genome shotgun (WGS) entry which is preliminary data.</text>
</comment>
<keyword evidence="10" id="KW-1185">Reference proteome</keyword>
<dbReference type="RefSeq" id="WP_184198034.1">
    <property type="nucleotide sequence ID" value="NZ_JACHGW010000003.1"/>
</dbReference>